<name>A0A6I6MMA2_9CAUL</name>
<dbReference type="Pfam" id="PF12840">
    <property type="entry name" value="HTH_20"/>
    <property type="match status" value="1"/>
</dbReference>
<dbReference type="CDD" id="cd00090">
    <property type="entry name" value="HTH_ARSR"/>
    <property type="match status" value="1"/>
</dbReference>
<dbReference type="InterPro" id="IPR001845">
    <property type="entry name" value="HTH_ArsR_DNA-bd_dom"/>
</dbReference>
<accession>A0A6I6MMA2</accession>
<dbReference type="PANTHER" id="PTHR38600">
    <property type="entry name" value="TRANSCRIPTIONAL REGULATORY PROTEIN"/>
    <property type="match status" value="1"/>
</dbReference>
<dbReference type="AlphaFoldDB" id="A0A6I6MMA2"/>
<dbReference type="KEGG" id="tsv:DSM104635_03249"/>
<gene>
    <name evidence="2" type="primary">sdpR_3</name>
    <name evidence="2" type="ORF">DSM104635_03249</name>
</gene>
<dbReference type="PRINTS" id="PR00778">
    <property type="entry name" value="HTHARSR"/>
</dbReference>
<dbReference type="EMBL" id="CP047045">
    <property type="protein sequence ID" value="QGZ96390.1"/>
    <property type="molecule type" value="Genomic_DNA"/>
</dbReference>
<protein>
    <submittedName>
        <fullName evidence="2">Transcriptional repressor SdpR</fullName>
    </submittedName>
</protein>
<dbReference type="NCBIfam" id="NF033788">
    <property type="entry name" value="HTH_metalloreg"/>
    <property type="match status" value="1"/>
</dbReference>
<dbReference type="SUPFAM" id="SSF46785">
    <property type="entry name" value="Winged helix' DNA-binding domain"/>
    <property type="match status" value="1"/>
</dbReference>
<organism evidence="2 3">
    <name type="scientific">Terricaulis silvestris</name>
    <dbReference type="NCBI Taxonomy" id="2686094"/>
    <lineage>
        <taxon>Bacteria</taxon>
        <taxon>Pseudomonadati</taxon>
        <taxon>Pseudomonadota</taxon>
        <taxon>Alphaproteobacteria</taxon>
        <taxon>Caulobacterales</taxon>
        <taxon>Caulobacteraceae</taxon>
        <taxon>Terricaulis</taxon>
    </lineage>
</organism>
<dbReference type="PANTHER" id="PTHR38600:SF1">
    <property type="entry name" value="TRANSCRIPTIONAL REGULATORY PROTEIN"/>
    <property type="match status" value="1"/>
</dbReference>
<dbReference type="InterPro" id="IPR036388">
    <property type="entry name" value="WH-like_DNA-bd_sf"/>
</dbReference>
<dbReference type="SMART" id="SM00418">
    <property type="entry name" value="HTH_ARSR"/>
    <property type="match status" value="1"/>
</dbReference>
<sequence length="113" mass="12594">MAHAEDEADTNVFRALADPTRRALLDALFAANGQTLSDLTVGMSMTRQAVTKHLAILEGANLVATIRRGREKLHYLNPVPIHEIGDRWISKFDRARLTALSDLKKALENEDDE</sequence>
<dbReference type="Gene3D" id="1.10.10.10">
    <property type="entry name" value="Winged helix-like DNA-binding domain superfamily/Winged helix DNA-binding domain"/>
    <property type="match status" value="1"/>
</dbReference>
<keyword evidence="3" id="KW-1185">Reference proteome</keyword>
<dbReference type="PROSITE" id="PS50987">
    <property type="entry name" value="HTH_ARSR_2"/>
    <property type="match status" value="1"/>
</dbReference>
<dbReference type="InterPro" id="IPR011991">
    <property type="entry name" value="ArsR-like_HTH"/>
</dbReference>
<evidence type="ECO:0000259" key="1">
    <source>
        <dbReference type="PROSITE" id="PS50987"/>
    </source>
</evidence>
<proteinExistence type="predicted"/>
<dbReference type="GO" id="GO:0003700">
    <property type="term" value="F:DNA-binding transcription factor activity"/>
    <property type="evidence" value="ECO:0007669"/>
    <property type="project" value="InterPro"/>
</dbReference>
<dbReference type="Proteomes" id="UP000431269">
    <property type="component" value="Chromosome"/>
</dbReference>
<evidence type="ECO:0000313" key="2">
    <source>
        <dbReference type="EMBL" id="QGZ96390.1"/>
    </source>
</evidence>
<reference evidence="3" key="1">
    <citation type="submission" date="2019-12" db="EMBL/GenBank/DDBJ databases">
        <title>Complete genome of Terracaulis silvestris 0127_4.</title>
        <authorList>
            <person name="Vieira S."/>
            <person name="Riedel T."/>
            <person name="Sproer C."/>
            <person name="Pascual J."/>
            <person name="Boedeker C."/>
            <person name="Overmann J."/>
        </authorList>
    </citation>
    <scope>NUCLEOTIDE SEQUENCE [LARGE SCALE GENOMIC DNA]</scope>
    <source>
        <strain evidence="3">0127_4</strain>
    </source>
</reference>
<feature type="domain" description="HTH arsR-type" evidence="1">
    <location>
        <begin position="1"/>
        <end position="96"/>
    </location>
</feature>
<dbReference type="InterPro" id="IPR036390">
    <property type="entry name" value="WH_DNA-bd_sf"/>
</dbReference>
<evidence type="ECO:0000313" key="3">
    <source>
        <dbReference type="Proteomes" id="UP000431269"/>
    </source>
</evidence>